<sequence>PDSVSVEVFDDGDNQPDDPDDYTRTVTASYSVQDKTTLSTMELAIPVGMEFYPLKKLAIRLGARFVYNNTETENTDILLSSTAPRERIVYGDGSVTEALLQNPHTPYNNTSGLVKDKDYTTNYYYGAGWNITENLTLDFMGFHQLTNLWDWIHPLFDWTMSAQTQHCQEIHHQQER</sequence>
<comment type="caution">
    <text evidence="2">The sequence shown here is derived from an EMBL/GenBank/DDBJ whole genome shotgun (WGS) entry which is preliminary data.</text>
</comment>
<organism evidence="2">
    <name type="scientific">marine sediment metagenome</name>
    <dbReference type="NCBI Taxonomy" id="412755"/>
    <lineage>
        <taxon>unclassified sequences</taxon>
        <taxon>metagenomes</taxon>
        <taxon>ecological metagenomes</taxon>
    </lineage>
</organism>
<gene>
    <name evidence="2" type="ORF">S12H4_11559</name>
</gene>
<evidence type="ECO:0000313" key="2">
    <source>
        <dbReference type="EMBL" id="GAI76813.1"/>
    </source>
</evidence>
<evidence type="ECO:0008006" key="3">
    <source>
        <dbReference type="Google" id="ProtNLM"/>
    </source>
</evidence>
<name>X1R8C3_9ZZZZ</name>
<reference evidence="2" key="1">
    <citation type="journal article" date="2014" name="Front. Microbiol.">
        <title>High frequency of phylogenetically diverse reductive dehalogenase-homologous genes in deep subseafloor sedimentary metagenomes.</title>
        <authorList>
            <person name="Kawai M."/>
            <person name="Futagami T."/>
            <person name="Toyoda A."/>
            <person name="Takaki Y."/>
            <person name="Nishi S."/>
            <person name="Hori S."/>
            <person name="Arai W."/>
            <person name="Tsubouchi T."/>
            <person name="Morono Y."/>
            <person name="Uchiyama I."/>
            <person name="Ito T."/>
            <person name="Fujiyama A."/>
            <person name="Inagaki F."/>
            <person name="Takami H."/>
        </authorList>
    </citation>
    <scope>NUCLEOTIDE SEQUENCE</scope>
    <source>
        <strain evidence="2">Expedition CK06-06</strain>
    </source>
</reference>
<feature type="region of interest" description="Disordered" evidence="1">
    <location>
        <begin position="1"/>
        <end position="23"/>
    </location>
</feature>
<feature type="compositionally biased region" description="Acidic residues" evidence="1">
    <location>
        <begin position="8"/>
        <end position="20"/>
    </location>
</feature>
<dbReference type="EMBL" id="BARW01005222">
    <property type="protein sequence ID" value="GAI76813.1"/>
    <property type="molecule type" value="Genomic_DNA"/>
</dbReference>
<evidence type="ECO:0000256" key="1">
    <source>
        <dbReference type="SAM" id="MobiDB-lite"/>
    </source>
</evidence>
<proteinExistence type="predicted"/>
<accession>X1R8C3</accession>
<feature type="non-terminal residue" evidence="2">
    <location>
        <position position="1"/>
    </location>
</feature>
<protein>
    <recommendedName>
        <fullName evidence="3">TonB-dependent receptor-like beta-barrel domain-containing protein</fullName>
    </recommendedName>
</protein>
<dbReference type="AlphaFoldDB" id="X1R8C3"/>